<evidence type="ECO:0000259" key="2">
    <source>
        <dbReference type="PROSITE" id="PS50110"/>
    </source>
</evidence>
<dbReference type="SUPFAM" id="SSF141868">
    <property type="entry name" value="EAL domain-like"/>
    <property type="match status" value="1"/>
</dbReference>
<dbReference type="Proteomes" id="UP001217610">
    <property type="component" value="Unassembled WGS sequence"/>
</dbReference>
<feature type="domain" description="EAL" evidence="3">
    <location>
        <begin position="140"/>
        <end position="391"/>
    </location>
</feature>
<accession>A0ABT5QCZ1</accession>
<keyword evidence="1" id="KW-0597">Phosphoprotein</keyword>
<keyword evidence="5" id="KW-1185">Reference proteome</keyword>
<dbReference type="SUPFAM" id="SSF52172">
    <property type="entry name" value="CheY-like"/>
    <property type="match status" value="1"/>
</dbReference>
<feature type="domain" description="Response regulatory" evidence="2">
    <location>
        <begin position="5"/>
        <end position="126"/>
    </location>
</feature>
<dbReference type="Gene3D" id="3.40.50.2300">
    <property type="match status" value="1"/>
</dbReference>
<evidence type="ECO:0000313" key="5">
    <source>
        <dbReference type="Proteomes" id="UP001217610"/>
    </source>
</evidence>
<protein>
    <submittedName>
        <fullName evidence="4">EAL domain-containing response regulator</fullName>
    </submittedName>
</protein>
<dbReference type="InterPro" id="IPR050706">
    <property type="entry name" value="Cyclic-di-GMP_PDE-like"/>
</dbReference>
<proteinExistence type="predicted"/>
<evidence type="ECO:0000259" key="3">
    <source>
        <dbReference type="PROSITE" id="PS50883"/>
    </source>
</evidence>
<dbReference type="Pfam" id="PF00072">
    <property type="entry name" value="Response_reg"/>
    <property type="match status" value="1"/>
</dbReference>
<dbReference type="SMART" id="SM00448">
    <property type="entry name" value="REC"/>
    <property type="match status" value="1"/>
</dbReference>
<dbReference type="RefSeq" id="WP_170002364.1">
    <property type="nucleotide sequence ID" value="NZ_JAMDGR010000026.1"/>
</dbReference>
<dbReference type="Gene3D" id="3.20.20.450">
    <property type="entry name" value="EAL domain"/>
    <property type="match status" value="1"/>
</dbReference>
<dbReference type="PANTHER" id="PTHR33121:SF70">
    <property type="entry name" value="SIGNALING PROTEIN YKOW"/>
    <property type="match status" value="1"/>
</dbReference>
<comment type="caution">
    <text evidence="4">The sequence shown here is derived from an EMBL/GenBank/DDBJ whole genome shotgun (WGS) entry which is preliminary data.</text>
</comment>
<dbReference type="InterPro" id="IPR035919">
    <property type="entry name" value="EAL_sf"/>
</dbReference>
<name>A0ABT5QCZ1_9PSED</name>
<dbReference type="InterPro" id="IPR011006">
    <property type="entry name" value="CheY-like_superfamily"/>
</dbReference>
<organism evidence="4 5">
    <name type="scientific">Pseudomonas idahonensis</name>
    <dbReference type="NCBI Taxonomy" id="2942628"/>
    <lineage>
        <taxon>Bacteria</taxon>
        <taxon>Pseudomonadati</taxon>
        <taxon>Pseudomonadota</taxon>
        <taxon>Gammaproteobacteria</taxon>
        <taxon>Pseudomonadales</taxon>
        <taxon>Pseudomonadaceae</taxon>
        <taxon>Pseudomonas</taxon>
    </lineage>
</organism>
<evidence type="ECO:0000313" key="4">
    <source>
        <dbReference type="EMBL" id="MDD1152078.1"/>
    </source>
</evidence>
<gene>
    <name evidence="4" type="ORF">M5G25_27770</name>
</gene>
<feature type="modified residue" description="4-aspartylphosphate" evidence="1">
    <location>
        <position position="56"/>
    </location>
</feature>
<evidence type="ECO:0000256" key="1">
    <source>
        <dbReference type="PROSITE-ProRule" id="PRU00169"/>
    </source>
</evidence>
<dbReference type="PROSITE" id="PS50883">
    <property type="entry name" value="EAL"/>
    <property type="match status" value="1"/>
</dbReference>
<dbReference type="CDD" id="cd01948">
    <property type="entry name" value="EAL"/>
    <property type="match status" value="1"/>
</dbReference>
<dbReference type="PROSITE" id="PS50110">
    <property type="entry name" value="RESPONSE_REGULATORY"/>
    <property type="match status" value="1"/>
</dbReference>
<dbReference type="InterPro" id="IPR001789">
    <property type="entry name" value="Sig_transdc_resp-reg_receiver"/>
</dbReference>
<sequence>MQNLNVLVLEDEPLQRLVTVTALKKVMPGQVHEAASGSEALALLEHCERMDIAICDLKMPGMDGLAFLRHASQSGKLHSVILCSQIEPILRQTTASMIRRLGLNFLGDLGKPFNLERLTTLLTRYQNQRHGLVTALKKSELPTLADVIRGLDNGEFEPYYQPKVALDNASLQGAEALARWNHPQLGVLPPSHFLHIMEHHSLLDRLFWQLFDQGLALRRKLAQKGIPLSFSFNLHPSQLASQTLTESIATLLVLFQVPSSSITFEITETSLISAPASSLENLVRLRVMGCGLAMDDFGAGYSSLDRLCELPFSQIKLDGTFVRKMGHHPRSSAIISYTVALARSLGMSLIIEGVETREQQERLLELGCDIAQGFVFARPMPESHFIAYCIR</sequence>
<reference evidence="4 5" key="1">
    <citation type="submission" date="2022-05" db="EMBL/GenBank/DDBJ databases">
        <title>Novel Pseudomonas spp. Isolated from a Rainbow Trout Aquaculture Facility.</title>
        <authorList>
            <person name="Testerman T."/>
            <person name="Graf J."/>
        </authorList>
    </citation>
    <scope>NUCLEOTIDE SEQUENCE [LARGE SCALE GENOMIC DNA]</scope>
    <source>
        <strain evidence="4 5">ID357</strain>
    </source>
</reference>
<dbReference type="InterPro" id="IPR001633">
    <property type="entry name" value="EAL_dom"/>
</dbReference>
<dbReference type="EMBL" id="JAMDGR010000026">
    <property type="protein sequence ID" value="MDD1152078.1"/>
    <property type="molecule type" value="Genomic_DNA"/>
</dbReference>
<dbReference type="PANTHER" id="PTHR33121">
    <property type="entry name" value="CYCLIC DI-GMP PHOSPHODIESTERASE PDEF"/>
    <property type="match status" value="1"/>
</dbReference>
<dbReference type="Pfam" id="PF00563">
    <property type="entry name" value="EAL"/>
    <property type="match status" value="1"/>
</dbReference>
<dbReference type="SMART" id="SM00052">
    <property type="entry name" value="EAL"/>
    <property type="match status" value="1"/>
</dbReference>